<evidence type="ECO:0000313" key="10">
    <source>
        <dbReference type="Proteomes" id="UP000051679"/>
    </source>
</evidence>
<dbReference type="InterPro" id="IPR003135">
    <property type="entry name" value="ATP-grasp_carboxylate-amine"/>
</dbReference>
<protein>
    <submittedName>
        <fullName evidence="9">Phosphoribosylaminoimidazole carboxylase (NCAIR synthetase)</fullName>
    </submittedName>
</protein>
<dbReference type="GO" id="GO:0005829">
    <property type="term" value="C:cytosol"/>
    <property type="evidence" value="ECO:0007669"/>
    <property type="project" value="TreeGrafter"/>
</dbReference>
<keyword evidence="4" id="KW-0658">Purine biosynthesis</keyword>
<dbReference type="PROSITE" id="PS50975">
    <property type="entry name" value="ATP_GRASP"/>
    <property type="match status" value="1"/>
</dbReference>
<comment type="cofactor">
    <cofactor evidence="1">
        <name>Mn(2+)</name>
        <dbReference type="ChEBI" id="CHEBI:29035"/>
    </cofactor>
</comment>
<evidence type="ECO:0000259" key="8">
    <source>
        <dbReference type="PROSITE" id="PS50975"/>
    </source>
</evidence>
<dbReference type="Pfam" id="PF02222">
    <property type="entry name" value="ATP-grasp"/>
    <property type="match status" value="1"/>
</dbReference>
<keyword evidence="5 7" id="KW-0067">ATP-binding</keyword>
<comment type="cofactor">
    <cofactor evidence="2">
        <name>Mg(2+)</name>
        <dbReference type="ChEBI" id="CHEBI:18420"/>
    </cofactor>
</comment>
<dbReference type="PANTHER" id="PTHR11609:SF5">
    <property type="entry name" value="PHOSPHORIBOSYLAMINOIMIDAZOLE CARBOXYLASE"/>
    <property type="match status" value="1"/>
</dbReference>
<evidence type="ECO:0000256" key="1">
    <source>
        <dbReference type="ARBA" id="ARBA00001936"/>
    </source>
</evidence>
<dbReference type="STRING" id="1291052.FC18_GL000583"/>
<name>A0A0R1ZJ18_9LACO</name>
<sequence length="378" mass="41196">MDGKKGEFMMAGFVEPGATIGIIGGGVGAYQLARAAKNIGMRVAVLTTRADDVALQGADIRIVGTDRAAYERLAVCSVVTFSDEKIVDADLLANIFTDQQLPSGTDVLSMTQDRYLEKVFMEDLNLNVLPYGQVITAEDIDKVVATVGFPSVLKPIQKGIGADQQLLLASDVDVWRARGLLQKRPYILEAWLDNPRELAVTCVKTEAGLQVFPVVENQHERHELTATVAPAQVDGDVVMEILRIAEKISARLNYTGVFAIEFFYTDAGGLYIKRLSPGPRPGGDVLRGMTNTTQYNLHLRAILGWPIPNVKVNGEAVLLPIRQQQQGAINTQIQIKPDWRWQFFPAGSNPVGEVIVPGPLKTTIPAIAATDAFNMQSK</sequence>
<evidence type="ECO:0000256" key="4">
    <source>
        <dbReference type="ARBA" id="ARBA00022755"/>
    </source>
</evidence>
<dbReference type="InterPro" id="IPR016185">
    <property type="entry name" value="PreATP-grasp_dom_sf"/>
</dbReference>
<dbReference type="Gene3D" id="3.30.1490.20">
    <property type="entry name" value="ATP-grasp fold, A domain"/>
    <property type="match status" value="1"/>
</dbReference>
<dbReference type="Gene3D" id="3.40.50.20">
    <property type="match status" value="1"/>
</dbReference>
<dbReference type="SUPFAM" id="SSF56059">
    <property type="entry name" value="Glutathione synthetase ATP-binding domain-like"/>
    <property type="match status" value="1"/>
</dbReference>
<dbReference type="PATRIC" id="fig|1291052.5.peg.594"/>
<reference evidence="9 10" key="1">
    <citation type="journal article" date="2015" name="Genome Announc.">
        <title>Expanding the biotechnology potential of lactobacilli through comparative genomics of 213 strains and associated genera.</title>
        <authorList>
            <person name="Sun Z."/>
            <person name="Harris H.M."/>
            <person name="McCann A."/>
            <person name="Guo C."/>
            <person name="Argimon S."/>
            <person name="Zhang W."/>
            <person name="Yang X."/>
            <person name="Jeffery I.B."/>
            <person name="Cooney J.C."/>
            <person name="Kagawa T.F."/>
            <person name="Liu W."/>
            <person name="Song Y."/>
            <person name="Salvetti E."/>
            <person name="Wrobel A."/>
            <person name="Rasinkangas P."/>
            <person name="Parkhill J."/>
            <person name="Rea M.C."/>
            <person name="O'Sullivan O."/>
            <person name="Ritari J."/>
            <person name="Douillard F.P."/>
            <person name="Paul Ross R."/>
            <person name="Yang R."/>
            <person name="Briner A.E."/>
            <person name="Felis G.E."/>
            <person name="de Vos W.M."/>
            <person name="Barrangou R."/>
            <person name="Klaenhammer T.R."/>
            <person name="Caufield P.W."/>
            <person name="Cui Y."/>
            <person name="Zhang H."/>
            <person name="O'Toole P.W."/>
        </authorList>
    </citation>
    <scope>NUCLEOTIDE SEQUENCE [LARGE SCALE GENOMIC DNA]</scope>
    <source>
        <strain evidence="9 10">DSM 20505</strain>
    </source>
</reference>
<keyword evidence="10" id="KW-1185">Reference proteome</keyword>
<dbReference type="EMBL" id="AYYO01000056">
    <property type="protein sequence ID" value="KRM54362.1"/>
    <property type="molecule type" value="Genomic_DNA"/>
</dbReference>
<dbReference type="Proteomes" id="UP000051679">
    <property type="component" value="Unassembled WGS sequence"/>
</dbReference>
<dbReference type="SUPFAM" id="SSF52440">
    <property type="entry name" value="PreATP-grasp domain"/>
    <property type="match status" value="1"/>
</dbReference>
<dbReference type="Gene3D" id="3.30.470.20">
    <property type="entry name" value="ATP-grasp fold, B domain"/>
    <property type="match status" value="1"/>
</dbReference>
<accession>A0A0R1ZJ18</accession>
<evidence type="ECO:0000256" key="2">
    <source>
        <dbReference type="ARBA" id="ARBA00001946"/>
    </source>
</evidence>
<keyword evidence="3 7" id="KW-0547">Nucleotide-binding</keyword>
<dbReference type="InterPro" id="IPR011761">
    <property type="entry name" value="ATP-grasp"/>
</dbReference>
<proteinExistence type="predicted"/>
<keyword evidence="6" id="KW-0464">Manganese</keyword>
<evidence type="ECO:0000256" key="7">
    <source>
        <dbReference type="PROSITE-ProRule" id="PRU00409"/>
    </source>
</evidence>
<dbReference type="GO" id="GO:0005524">
    <property type="term" value="F:ATP binding"/>
    <property type="evidence" value="ECO:0007669"/>
    <property type="project" value="UniProtKB-UniRule"/>
</dbReference>
<gene>
    <name evidence="9" type="ORF">FC18_GL000583</name>
</gene>
<dbReference type="GO" id="GO:0006164">
    <property type="term" value="P:purine nucleotide biosynthetic process"/>
    <property type="evidence" value="ECO:0007669"/>
    <property type="project" value="UniProtKB-KW"/>
</dbReference>
<evidence type="ECO:0000256" key="6">
    <source>
        <dbReference type="ARBA" id="ARBA00023211"/>
    </source>
</evidence>
<evidence type="ECO:0000256" key="3">
    <source>
        <dbReference type="ARBA" id="ARBA00022741"/>
    </source>
</evidence>
<dbReference type="InterPro" id="IPR013815">
    <property type="entry name" value="ATP_grasp_subdomain_1"/>
</dbReference>
<evidence type="ECO:0000256" key="5">
    <source>
        <dbReference type="ARBA" id="ARBA00022840"/>
    </source>
</evidence>
<evidence type="ECO:0000313" key="9">
    <source>
        <dbReference type="EMBL" id="KRM54362.1"/>
    </source>
</evidence>
<comment type="caution">
    <text evidence="9">The sequence shown here is derived from an EMBL/GenBank/DDBJ whole genome shotgun (WGS) entry which is preliminary data.</text>
</comment>
<dbReference type="AlphaFoldDB" id="A0A0R1ZJ18"/>
<dbReference type="GO" id="GO:0046872">
    <property type="term" value="F:metal ion binding"/>
    <property type="evidence" value="ECO:0007669"/>
    <property type="project" value="InterPro"/>
</dbReference>
<dbReference type="PANTHER" id="PTHR11609">
    <property type="entry name" value="PURINE BIOSYNTHESIS PROTEIN 6/7, PUR6/7"/>
    <property type="match status" value="1"/>
</dbReference>
<feature type="domain" description="ATP-grasp" evidence="8">
    <location>
        <begin position="118"/>
        <end position="303"/>
    </location>
</feature>
<organism evidence="9 10">
    <name type="scientific">Lacticaseibacillus sharpeae JCM 1186 = DSM 20505</name>
    <dbReference type="NCBI Taxonomy" id="1291052"/>
    <lineage>
        <taxon>Bacteria</taxon>
        <taxon>Bacillati</taxon>
        <taxon>Bacillota</taxon>
        <taxon>Bacilli</taxon>
        <taxon>Lactobacillales</taxon>
        <taxon>Lactobacillaceae</taxon>
        <taxon>Lacticaseibacillus</taxon>
    </lineage>
</organism>